<evidence type="ECO:0000313" key="2">
    <source>
        <dbReference type="EMBL" id="GAH10306.1"/>
    </source>
</evidence>
<feature type="region of interest" description="Disordered" evidence="1">
    <location>
        <begin position="1"/>
        <end position="33"/>
    </location>
</feature>
<evidence type="ECO:0000256" key="1">
    <source>
        <dbReference type="SAM" id="MobiDB-lite"/>
    </source>
</evidence>
<protein>
    <submittedName>
        <fullName evidence="2">Uncharacterized protein</fullName>
    </submittedName>
</protein>
<accession>X1CPF8</accession>
<gene>
    <name evidence="2" type="ORF">S01H4_55972</name>
</gene>
<dbReference type="AlphaFoldDB" id="X1CPF8"/>
<organism evidence="2">
    <name type="scientific">marine sediment metagenome</name>
    <dbReference type="NCBI Taxonomy" id="412755"/>
    <lineage>
        <taxon>unclassified sequences</taxon>
        <taxon>metagenomes</taxon>
        <taxon>ecological metagenomes</taxon>
    </lineage>
</organism>
<name>X1CPF8_9ZZZZ</name>
<proteinExistence type="predicted"/>
<comment type="caution">
    <text evidence="2">The sequence shown here is derived from an EMBL/GenBank/DDBJ whole genome shotgun (WGS) entry which is preliminary data.</text>
</comment>
<sequence length="33" mass="3458">WLLELGKKPTQGAKARNETDEEIGGGKMAGKSG</sequence>
<feature type="non-terminal residue" evidence="2">
    <location>
        <position position="1"/>
    </location>
</feature>
<reference evidence="2" key="1">
    <citation type="journal article" date="2014" name="Front. Microbiol.">
        <title>High frequency of phylogenetically diverse reductive dehalogenase-homologous genes in deep subseafloor sedimentary metagenomes.</title>
        <authorList>
            <person name="Kawai M."/>
            <person name="Futagami T."/>
            <person name="Toyoda A."/>
            <person name="Takaki Y."/>
            <person name="Nishi S."/>
            <person name="Hori S."/>
            <person name="Arai W."/>
            <person name="Tsubouchi T."/>
            <person name="Morono Y."/>
            <person name="Uchiyama I."/>
            <person name="Ito T."/>
            <person name="Fujiyama A."/>
            <person name="Inagaki F."/>
            <person name="Takami H."/>
        </authorList>
    </citation>
    <scope>NUCLEOTIDE SEQUENCE</scope>
    <source>
        <strain evidence="2">Expedition CK06-06</strain>
    </source>
</reference>
<dbReference type="EMBL" id="BART01032379">
    <property type="protein sequence ID" value="GAH10306.1"/>
    <property type="molecule type" value="Genomic_DNA"/>
</dbReference>